<dbReference type="Proteomes" id="UP000433309">
    <property type="component" value="Unassembled WGS sequence"/>
</dbReference>
<dbReference type="SUPFAM" id="SSF54523">
    <property type="entry name" value="Pili subunits"/>
    <property type="match status" value="1"/>
</dbReference>
<dbReference type="AlphaFoldDB" id="A0A6I2L7F4"/>
<accession>A0A6I2L7F4</accession>
<dbReference type="InterPro" id="IPR012902">
    <property type="entry name" value="N_methyl_site"/>
</dbReference>
<evidence type="ECO:0000256" key="1">
    <source>
        <dbReference type="SAM" id="Phobius"/>
    </source>
</evidence>
<keyword evidence="1" id="KW-0812">Transmembrane</keyword>
<dbReference type="NCBIfam" id="TIGR02532">
    <property type="entry name" value="IV_pilin_GFxxxE"/>
    <property type="match status" value="1"/>
</dbReference>
<feature type="transmembrane region" description="Helical" evidence="1">
    <location>
        <begin position="40"/>
        <end position="62"/>
    </location>
</feature>
<evidence type="ECO:0000313" key="2">
    <source>
        <dbReference type="EMBL" id="MRW93582.1"/>
    </source>
</evidence>
<comment type="caution">
    <text evidence="2">The sequence shown here is derived from an EMBL/GenBank/DDBJ whole genome shotgun (WGS) entry which is preliminary data.</text>
</comment>
<proteinExistence type="predicted"/>
<keyword evidence="3" id="KW-1185">Reference proteome</keyword>
<keyword evidence="1" id="KW-0472">Membrane</keyword>
<evidence type="ECO:0000313" key="3">
    <source>
        <dbReference type="Proteomes" id="UP000433309"/>
    </source>
</evidence>
<reference evidence="2 3" key="1">
    <citation type="submission" date="2019-11" db="EMBL/GenBank/DDBJ databases">
        <title>Novel species isolated from a subtropical stream in China.</title>
        <authorList>
            <person name="Lu H."/>
        </authorList>
    </citation>
    <scope>NUCLEOTIDE SEQUENCE [LARGE SCALE GENOMIC DNA]</scope>
    <source>
        <strain evidence="2 3">FT80W</strain>
    </source>
</reference>
<name>A0A6I2L7F4_9BURK</name>
<sequence length="217" mass="22944">MDGGEYGTGDCHHQPHQHQLQVTGPADVVVSSPSFRPLQAGFTIVELVTVIIVMGILGAVAVGRFHDNTTFDNRAYADQAKTIIRYAQKLAIAQNRNIFVQSNGNSFAVCSGAACGGSEVIATPAGTNSGSSATKTYCQQAGGYAALWMCEGRPSTVTVSSNTSRPEFGSGGYFFFDAMGRPYNRDGTDMASMVLTFASGGNSLRLTIEAETGYAHY</sequence>
<keyword evidence="1" id="KW-1133">Transmembrane helix</keyword>
<dbReference type="InterPro" id="IPR045584">
    <property type="entry name" value="Pilin-like"/>
</dbReference>
<organism evidence="2 3">
    <name type="scientific">Duganella guangzhouensis</name>
    <dbReference type="NCBI Taxonomy" id="2666084"/>
    <lineage>
        <taxon>Bacteria</taxon>
        <taxon>Pseudomonadati</taxon>
        <taxon>Pseudomonadota</taxon>
        <taxon>Betaproteobacteria</taxon>
        <taxon>Burkholderiales</taxon>
        <taxon>Oxalobacteraceae</taxon>
        <taxon>Telluria group</taxon>
        <taxon>Duganella</taxon>
    </lineage>
</organism>
<dbReference type="Gene3D" id="3.30.700.10">
    <property type="entry name" value="Glycoprotein, Type 4 Pilin"/>
    <property type="match status" value="1"/>
</dbReference>
<gene>
    <name evidence="2" type="ORF">GJ699_26675</name>
</gene>
<dbReference type="EMBL" id="WKJK01000018">
    <property type="protein sequence ID" value="MRW93582.1"/>
    <property type="molecule type" value="Genomic_DNA"/>
</dbReference>
<protein>
    <submittedName>
        <fullName evidence="2">Prepilin-type N-terminal cleavage/methylation domain-containing protein</fullName>
    </submittedName>
</protein>